<keyword evidence="1" id="KW-0934">Plastid</keyword>
<proteinExistence type="predicted"/>
<geneLocation type="chloroplast" evidence="1"/>
<name>Q32929_PINTH</name>
<keyword evidence="1" id="KW-0150">Chloroplast</keyword>
<reference evidence="1" key="2">
    <citation type="journal article" date="1994" name="Curr. Genet.">
        <title>A new gene encoding tRNA(Pro) (GGG) is present in the chloroplast genome of black pine: a compilation of 32 tRNA genes from black pine chloroplasts.</title>
        <authorList>
            <person name="Tsudzuki J."/>
            <person name="Ito S."/>
            <person name="Tsudzuki T."/>
            <person name="Wakasugi T."/>
            <person name="Sugiura M."/>
        </authorList>
    </citation>
    <scope>NUCLEOTIDE SEQUENCE</scope>
</reference>
<dbReference type="EMBL" id="D17510">
    <property type="protein sequence ID" value="BAA04313.1"/>
    <property type="molecule type" value="Genomic_DNA"/>
</dbReference>
<dbReference type="PIR" id="T07433">
    <property type="entry name" value="T07433"/>
</dbReference>
<dbReference type="RefSeq" id="NP_042354.1">
    <property type="nucleotide sequence ID" value="NC_001631.1"/>
</dbReference>
<reference evidence="1" key="3">
    <citation type="journal article" date="1994" name="Proc. Natl. Acad. Sci. U.S.A.">
        <title>Loss of all ndh genes as determined by sequencing the entire chloroplast genome of the black pine Pinus thunbergii.</title>
        <authorList>
            <person name="Wakasugi T."/>
            <person name="Tsudzuki J."/>
            <person name="Ito S."/>
            <person name="Nakashima K."/>
            <person name="Tsudzuki T."/>
            <person name="Sugiura M."/>
        </authorList>
    </citation>
    <scope>NUCLEOTIDE SEQUENCE</scope>
</reference>
<dbReference type="AlphaFoldDB" id="Q32929"/>
<dbReference type="GeneID" id="1457631"/>
<reference evidence="1" key="1">
    <citation type="journal article" date="1993" name="Mol. Gen. Genet.">
        <title>Chloroplast DNA of black pine retains a residual inverted repeat lacking rRNA genes: nucleotide sequences of trnQ, trnK, psbA, trnI and trnH and the absence of rps16.</title>
        <authorList>
            <person name="Tsudzuki J."/>
            <person name="Nakashima K."/>
            <person name="Tsudzuki T."/>
            <person name="Hiratsuka J."/>
            <person name="Shibata M."/>
            <person name="Wakasugi T."/>
            <person name="Sugiura M."/>
        </authorList>
    </citation>
    <scope>NUCLEOTIDE SEQUENCE</scope>
</reference>
<organism evidence="1">
    <name type="scientific">Pinus thunbergii</name>
    <name type="common">Japanese black pine</name>
    <name type="synonym">Pinus thunbergiana</name>
    <dbReference type="NCBI Taxonomy" id="3350"/>
    <lineage>
        <taxon>Eukaryota</taxon>
        <taxon>Viridiplantae</taxon>
        <taxon>Streptophyta</taxon>
        <taxon>Embryophyta</taxon>
        <taxon>Tracheophyta</taxon>
        <taxon>Spermatophyta</taxon>
        <taxon>Pinopsida</taxon>
        <taxon>Pinidae</taxon>
        <taxon>Conifers I</taxon>
        <taxon>Pinales</taxon>
        <taxon>Pinaceae</taxon>
        <taxon>Pinus</taxon>
        <taxon>Pinus subgen. Pinus</taxon>
    </lineage>
</organism>
<sequence length="45" mass="5067">MVFFPSYFFGSTRDLLNIYENKSLVIVSIRDPIARSEVSGGIGRN</sequence>
<evidence type="ECO:0000313" key="1">
    <source>
        <dbReference type="EMBL" id="BAA04313.1"/>
    </source>
</evidence>
<protein>
    <submittedName>
        <fullName evidence="1">ORF45b</fullName>
    </submittedName>
</protein>
<accession>Q32929</accession>